<evidence type="ECO:0000256" key="1">
    <source>
        <dbReference type="SAM" id="MobiDB-lite"/>
    </source>
</evidence>
<proteinExistence type="predicted"/>
<feature type="compositionally biased region" description="Acidic residues" evidence="1">
    <location>
        <begin position="460"/>
        <end position="481"/>
    </location>
</feature>
<protein>
    <submittedName>
        <fullName evidence="2">ATP-binding protein</fullName>
    </submittedName>
</protein>
<dbReference type="EMBL" id="JAGSOG010000031">
    <property type="protein sequence ID" value="MBR7833477.1"/>
    <property type="molecule type" value="Genomic_DNA"/>
</dbReference>
<sequence>MTESDMINISPHLRTLSVLGDIEFPPWQCLAELIDNAFDDFLAAGAIDTGVRPTVTITLPTAAANLRNAEVRVTDNGRGMDLQTLSMAIRAGWTGNDRHGALGLFGMGFNIATARLGRKTRIMTTQAGDPDWIVVDLDLPALARVGQHMVPARREPKADIAEHGTTVLISDLKREHFDAIARPASQNKIREKLGDVYSYLLLERDFLITVNGRKVQPRRHCVWDEKRFVTRNGVEISAIQKINHPLPSKAACLECGHWNDPDAKVCEDCESTRLEPRERRIHGWLGIQRYAHISDYGIDFLRNGRKILQKDKRIFLWDDPDGIAEPAPEYPIDTKNPEGRIVGEIHCDHVAPNYQKNAFEYDSHDWRTVIRTIRGDGPLRPKIGKALGYPDNNSKLALLYAGFRRNDPGLNYLIPGDGRTALRTHPLEWAKRFHSGDAEYQSDEIWYQAAWQHDNPVQPEPDEAADDEILPGMGIDDDTDDSQTPGTGSTPSSGATPQPETLDQRLQRYRDHAEVVRDLTGRYEAPDLGHLELTAWAVRGQELLDRHDQPTPLFVQMSRAPRAEAFIDANHKLFSEFGVDMRDQVLVEVAEFLRVRKGTVNLPLSGVLSDLKARSNSTRVTPAGIADEAEALLARVREGMAAAVAASPSDYWKLLTDGERAAAERTFAAESGAASWDEAKNNGDFLLFTPANTLIRMIENSPSAFLDGNVFDRRYATLTDEGARTLVVSRLVGLIGDLALLEEHRPKTLDLDELNRARISCRLLGRELISVE</sequence>
<feature type="region of interest" description="Disordered" evidence="1">
    <location>
        <begin position="455"/>
        <end position="501"/>
    </location>
</feature>
<dbReference type="AlphaFoldDB" id="A0A941EKV7"/>
<dbReference type="InterPro" id="IPR036890">
    <property type="entry name" value="HATPase_C_sf"/>
</dbReference>
<reference evidence="2" key="1">
    <citation type="submission" date="2021-04" db="EMBL/GenBank/DDBJ databases">
        <title>Genome based classification of Actinospica acidithermotolerans sp. nov., an actinobacterium isolated from an Indonesian hot spring.</title>
        <authorList>
            <person name="Kusuma A.B."/>
            <person name="Putra K.E."/>
            <person name="Nafisah S."/>
            <person name="Loh J."/>
            <person name="Nouioui I."/>
            <person name="Goodfellow M."/>
        </authorList>
    </citation>
    <scope>NUCLEOTIDE SEQUENCE</scope>
    <source>
        <strain evidence="2">CSCA 57</strain>
    </source>
</reference>
<organism evidence="2 3">
    <name type="scientific">Actinospica durhamensis</name>
    <dbReference type="NCBI Taxonomy" id="1508375"/>
    <lineage>
        <taxon>Bacteria</taxon>
        <taxon>Bacillati</taxon>
        <taxon>Actinomycetota</taxon>
        <taxon>Actinomycetes</taxon>
        <taxon>Catenulisporales</taxon>
        <taxon>Actinospicaceae</taxon>
        <taxon>Actinospica</taxon>
    </lineage>
</organism>
<name>A0A941EKV7_9ACTN</name>
<keyword evidence="2" id="KW-0547">Nucleotide-binding</keyword>
<accession>A0A941EKV7</accession>
<dbReference type="SUPFAM" id="SSF55874">
    <property type="entry name" value="ATPase domain of HSP90 chaperone/DNA topoisomerase II/histidine kinase"/>
    <property type="match status" value="1"/>
</dbReference>
<gene>
    <name evidence="2" type="ORF">KDL01_09385</name>
</gene>
<keyword evidence="3" id="KW-1185">Reference proteome</keyword>
<evidence type="ECO:0000313" key="3">
    <source>
        <dbReference type="Proteomes" id="UP000675781"/>
    </source>
</evidence>
<keyword evidence="2" id="KW-0067">ATP-binding</keyword>
<dbReference type="Pfam" id="PF13589">
    <property type="entry name" value="HATPase_c_3"/>
    <property type="match status" value="1"/>
</dbReference>
<evidence type="ECO:0000313" key="2">
    <source>
        <dbReference type="EMBL" id="MBR7833477.1"/>
    </source>
</evidence>
<dbReference type="RefSeq" id="WP_212527999.1">
    <property type="nucleotide sequence ID" value="NZ_JAGSOG010000031.1"/>
</dbReference>
<feature type="compositionally biased region" description="Low complexity" evidence="1">
    <location>
        <begin position="482"/>
        <end position="499"/>
    </location>
</feature>
<dbReference type="Proteomes" id="UP000675781">
    <property type="component" value="Unassembled WGS sequence"/>
</dbReference>
<dbReference type="Gene3D" id="3.30.565.10">
    <property type="entry name" value="Histidine kinase-like ATPase, C-terminal domain"/>
    <property type="match status" value="1"/>
</dbReference>
<dbReference type="GO" id="GO:0005524">
    <property type="term" value="F:ATP binding"/>
    <property type="evidence" value="ECO:0007669"/>
    <property type="project" value="UniProtKB-KW"/>
</dbReference>
<comment type="caution">
    <text evidence="2">The sequence shown here is derived from an EMBL/GenBank/DDBJ whole genome shotgun (WGS) entry which is preliminary data.</text>
</comment>